<sequence>MSDFDYKESSHARADADVARGALNDDIPLKVYTPINAAGGIADTSFSTPTGRVKNTAYAEWMAPEQKTLATAVDNYYDAMAERGSRHPGRDINNFELGPGARCALKTTPKSTL</sequence>
<proteinExistence type="predicted"/>
<evidence type="ECO:0000313" key="1">
    <source>
        <dbReference type="EMBL" id="KAK3795751.1"/>
    </source>
</evidence>
<gene>
    <name evidence="1" type="ORF">RRG08_031623</name>
</gene>
<evidence type="ECO:0000313" key="2">
    <source>
        <dbReference type="Proteomes" id="UP001283361"/>
    </source>
</evidence>
<reference evidence="1" key="1">
    <citation type="journal article" date="2023" name="G3 (Bethesda)">
        <title>A reference genome for the long-term kleptoplast-retaining sea slug Elysia crispata morphotype clarki.</title>
        <authorList>
            <person name="Eastman K.E."/>
            <person name="Pendleton A.L."/>
            <person name="Shaikh M.A."/>
            <person name="Suttiyut T."/>
            <person name="Ogas R."/>
            <person name="Tomko P."/>
            <person name="Gavelis G."/>
            <person name="Widhalm J.R."/>
            <person name="Wisecaver J.H."/>
        </authorList>
    </citation>
    <scope>NUCLEOTIDE SEQUENCE</scope>
    <source>
        <strain evidence="1">ECLA1</strain>
    </source>
</reference>
<dbReference type="EMBL" id="JAWDGP010000994">
    <property type="protein sequence ID" value="KAK3795751.1"/>
    <property type="molecule type" value="Genomic_DNA"/>
</dbReference>
<dbReference type="Proteomes" id="UP001283361">
    <property type="component" value="Unassembled WGS sequence"/>
</dbReference>
<protein>
    <submittedName>
        <fullName evidence="1">Uncharacterized protein</fullName>
    </submittedName>
</protein>
<comment type="caution">
    <text evidence="1">The sequence shown here is derived from an EMBL/GenBank/DDBJ whole genome shotgun (WGS) entry which is preliminary data.</text>
</comment>
<keyword evidence="2" id="KW-1185">Reference proteome</keyword>
<name>A0AAE1E682_9GAST</name>
<accession>A0AAE1E682</accession>
<dbReference type="AlphaFoldDB" id="A0AAE1E682"/>
<organism evidence="1 2">
    <name type="scientific">Elysia crispata</name>
    <name type="common">lettuce slug</name>
    <dbReference type="NCBI Taxonomy" id="231223"/>
    <lineage>
        <taxon>Eukaryota</taxon>
        <taxon>Metazoa</taxon>
        <taxon>Spiralia</taxon>
        <taxon>Lophotrochozoa</taxon>
        <taxon>Mollusca</taxon>
        <taxon>Gastropoda</taxon>
        <taxon>Heterobranchia</taxon>
        <taxon>Euthyneura</taxon>
        <taxon>Panpulmonata</taxon>
        <taxon>Sacoglossa</taxon>
        <taxon>Placobranchoidea</taxon>
        <taxon>Plakobranchidae</taxon>
        <taxon>Elysia</taxon>
    </lineage>
</organism>